<gene>
    <name evidence="2" type="ORF">g.2669</name>
</gene>
<accession>A0A1E1W7Y5</accession>
<evidence type="ECO:0000313" key="2">
    <source>
        <dbReference type="EMBL" id="JAT83057.1"/>
    </source>
</evidence>
<dbReference type="AlphaFoldDB" id="A0A1E1W7Y5"/>
<feature type="chain" id="PRO_5009115189" evidence="1">
    <location>
        <begin position="23"/>
        <end position="130"/>
    </location>
</feature>
<protein>
    <submittedName>
        <fullName evidence="2">Uncharacterized protein</fullName>
    </submittedName>
</protein>
<feature type="non-terminal residue" evidence="2">
    <location>
        <position position="1"/>
    </location>
</feature>
<keyword evidence="1" id="KW-0732">Signal</keyword>
<organism evidence="2">
    <name type="scientific">Pectinophora gossypiella</name>
    <name type="common">Cotton pink bollworm</name>
    <name type="synonym">Depressaria gossypiella</name>
    <dbReference type="NCBI Taxonomy" id="13191"/>
    <lineage>
        <taxon>Eukaryota</taxon>
        <taxon>Metazoa</taxon>
        <taxon>Ecdysozoa</taxon>
        <taxon>Arthropoda</taxon>
        <taxon>Hexapoda</taxon>
        <taxon>Insecta</taxon>
        <taxon>Pterygota</taxon>
        <taxon>Neoptera</taxon>
        <taxon>Endopterygota</taxon>
        <taxon>Lepidoptera</taxon>
        <taxon>Glossata</taxon>
        <taxon>Ditrysia</taxon>
        <taxon>Gelechioidea</taxon>
        <taxon>Gelechiidae</taxon>
        <taxon>Apatetrinae</taxon>
        <taxon>Pectinophora</taxon>
    </lineage>
</organism>
<sequence>SGAVGVLAAETAFLFLVCLVSTDSVLVITDSWYDGFEVATWTTDVDAFVLGGALVTVADAAVAEATELMTPAGSCLEPGEAEGGVTFELPPGVDPPLVGCWEPSEVCWGEGAGVLALLPPPSPADDPRRD</sequence>
<feature type="non-terminal residue" evidence="2">
    <location>
        <position position="130"/>
    </location>
</feature>
<evidence type="ECO:0000256" key="1">
    <source>
        <dbReference type="SAM" id="SignalP"/>
    </source>
</evidence>
<feature type="signal peptide" evidence="1">
    <location>
        <begin position="1"/>
        <end position="22"/>
    </location>
</feature>
<name>A0A1E1W7Y5_PECGO</name>
<proteinExistence type="predicted"/>
<reference evidence="2" key="1">
    <citation type="submission" date="2015-09" db="EMBL/GenBank/DDBJ databases">
        <title>De novo assembly of Pectinophora gossypiella (Pink Bollworm) gut transcriptome.</title>
        <authorList>
            <person name="Tassone E.E."/>
        </authorList>
    </citation>
    <scope>NUCLEOTIDE SEQUENCE</scope>
</reference>
<dbReference type="EMBL" id="GDQN01007997">
    <property type="protein sequence ID" value="JAT83057.1"/>
    <property type="molecule type" value="Transcribed_RNA"/>
</dbReference>